<evidence type="ECO:0000256" key="3">
    <source>
        <dbReference type="SAM" id="Coils"/>
    </source>
</evidence>
<dbReference type="PANTHER" id="PTHR30158">
    <property type="entry name" value="ACRA/E-RELATED COMPONENT OF DRUG EFFLUX TRANSPORTER"/>
    <property type="match status" value="1"/>
</dbReference>
<feature type="domain" description="Multidrug resistance protein MdtA-like barrel-sandwich hybrid" evidence="6">
    <location>
        <begin position="77"/>
        <end position="216"/>
    </location>
</feature>
<dbReference type="SUPFAM" id="SSF111369">
    <property type="entry name" value="HlyD-like secretion proteins"/>
    <property type="match status" value="1"/>
</dbReference>
<evidence type="ECO:0000313" key="10">
    <source>
        <dbReference type="Proteomes" id="UP001596303"/>
    </source>
</evidence>
<dbReference type="InterPro" id="IPR058627">
    <property type="entry name" value="MdtA-like_C"/>
</dbReference>
<dbReference type="Gene3D" id="2.40.420.20">
    <property type="match status" value="1"/>
</dbReference>
<evidence type="ECO:0000256" key="1">
    <source>
        <dbReference type="ARBA" id="ARBA00004196"/>
    </source>
</evidence>
<evidence type="ECO:0000259" key="6">
    <source>
        <dbReference type="Pfam" id="PF25917"/>
    </source>
</evidence>
<dbReference type="EMBL" id="JBHSSW010000001">
    <property type="protein sequence ID" value="MFC6196553.1"/>
    <property type="molecule type" value="Genomic_DNA"/>
</dbReference>
<sequence length="408" mass="43031">MTLGTSLIGRQKRLSMAIIASAFVLASCGGSHEGGAAGPGGMQGQQQRAVSVTVLNAQSTTVESVRELSGRVHAYAEAEIRPQVSGLIQKRLFVEGQDVEEGEALYQIESSEYRAAVDSAAADLAGAEANAASARETANRFKRLAEINAVSKQEYDEAVAAAKRAEANIGIAKAALESARINLRRTTVRSPISGRIGRSNVTPGALVTANQSTALARVLNIDPVYVDMTAASSELLKWRRQVERGEILTTGDNESVPVTVQLENGETFNETGSLEFSEINVDEAAGTVILRAVVPNTDGLLLPGMFVKASFSAGALENIYLVPQRAVQRTQRGEPFVYVVGEGDMATQKILSVNGTQDGQWIVTSGLEDGDRIISSGFQNIQGPTQVAVVEGQPNMAATSAPANAATE</sequence>
<dbReference type="Proteomes" id="UP001596303">
    <property type="component" value="Unassembled WGS sequence"/>
</dbReference>
<keyword evidence="10" id="KW-1185">Reference proteome</keyword>
<evidence type="ECO:0000259" key="7">
    <source>
        <dbReference type="Pfam" id="PF25944"/>
    </source>
</evidence>
<dbReference type="InterPro" id="IPR058625">
    <property type="entry name" value="MdtA-like_BSH"/>
</dbReference>
<evidence type="ECO:0000313" key="9">
    <source>
        <dbReference type="EMBL" id="MFC6196553.1"/>
    </source>
</evidence>
<dbReference type="Gene3D" id="1.10.287.470">
    <property type="entry name" value="Helix hairpin bin"/>
    <property type="match status" value="1"/>
</dbReference>
<dbReference type="Gene3D" id="2.40.30.170">
    <property type="match status" value="1"/>
</dbReference>
<keyword evidence="3" id="KW-0175">Coiled coil</keyword>
<feature type="signal peptide" evidence="4">
    <location>
        <begin position="1"/>
        <end position="26"/>
    </location>
</feature>
<dbReference type="Pfam" id="PF25967">
    <property type="entry name" value="RND-MFP_C"/>
    <property type="match status" value="1"/>
</dbReference>
<dbReference type="InterPro" id="IPR058624">
    <property type="entry name" value="MdtA-like_HH"/>
</dbReference>
<reference evidence="10" key="1">
    <citation type="journal article" date="2019" name="Int. J. Syst. Evol. Microbiol.">
        <title>The Global Catalogue of Microorganisms (GCM) 10K type strain sequencing project: providing services to taxonomists for standard genome sequencing and annotation.</title>
        <authorList>
            <consortium name="The Broad Institute Genomics Platform"/>
            <consortium name="The Broad Institute Genome Sequencing Center for Infectious Disease"/>
            <person name="Wu L."/>
            <person name="Ma J."/>
        </authorList>
    </citation>
    <scope>NUCLEOTIDE SEQUENCE [LARGE SCALE GENOMIC DNA]</scope>
    <source>
        <strain evidence="10">CGMCC-1.15741</strain>
    </source>
</reference>
<dbReference type="RefSeq" id="WP_377374091.1">
    <property type="nucleotide sequence ID" value="NZ_JBHSSW010000001.1"/>
</dbReference>
<dbReference type="InterPro" id="IPR006143">
    <property type="entry name" value="RND_pump_MFP"/>
</dbReference>
<feature type="domain" description="Multidrug resistance protein MdtA-like beta-barrel" evidence="7">
    <location>
        <begin position="223"/>
        <end position="313"/>
    </location>
</feature>
<evidence type="ECO:0000256" key="2">
    <source>
        <dbReference type="ARBA" id="ARBA00009477"/>
    </source>
</evidence>
<dbReference type="Pfam" id="PF25917">
    <property type="entry name" value="BSH_RND"/>
    <property type="match status" value="1"/>
</dbReference>
<accession>A0ABW1S4H0</accession>
<name>A0ABW1S4H0_9PROT</name>
<evidence type="ECO:0000256" key="4">
    <source>
        <dbReference type="SAM" id="SignalP"/>
    </source>
</evidence>
<gene>
    <name evidence="9" type="ORF">ACFQDM_00610</name>
</gene>
<dbReference type="NCBIfam" id="TIGR01730">
    <property type="entry name" value="RND_mfp"/>
    <property type="match status" value="1"/>
</dbReference>
<comment type="subcellular location">
    <subcellularLocation>
        <location evidence="1">Cell envelope</location>
    </subcellularLocation>
</comment>
<feature type="chain" id="PRO_5046007254" evidence="4">
    <location>
        <begin position="27"/>
        <end position="408"/>
    </location>
</feature>
<comment type="similarity">
    <text evidence="2">Belongs to the membrane fusion protein (MFP) (TC 8.A.1) family.</text>
</comment>
<keyword evidence="4" id="KW-0732">Signal</keyword>
<dbReference type="PANTHER" id="PTHR30158:SF3">
    <property type="entry name" value="MULTIDRUG EFFLUX PUMP SUBUNIT ACRA-RELATED"/>
    <property type="match status" value="1"/>
</dbReference>
<evidence type="ECO:0000259" key="8">
    <source>
        <dbReference type="Pfam" id="PF25967"/>
    </source>
</evidence>
<feature type="domain" description="Multidrug resistance protein MdtA-like C-terminal permuted SH3" evidence="8">
    <location>
        <begin position="319"/>
        <end position="379"/>
    </location>
</feature>
<comment type="caution">
    <text evidence="9">The sequence shown here is derived from an EMBL/GenBank/DDBJ whole genome shotgun (WGS) entry which is preliminary data.</text>
</comment>
<protein>
    <submittedName>
        <fullName evidence="9">Efflux RND transporter periplasmic adaptor subunit</fullName>
    </submittedName>
</protein>
<dbReference type="Pfam" id="PF25944">
    <property type="entry name" value="Beta-barrel_RND"/>
    <property type="match status" value="1"/>
</dbReference>
<organism evidence="9 10">
    <name type="scientific">Ponticaulis profundi</name>
    <dbReference type="NCBI Taxonomy" id="2665222"/>
    <lineage>
        <taxon>Bacteria</taxon>
        <taxon>Pseudomonadati</taxon>
        <taxon>Pseudomonadota</taxon>
        <taxon>Alphaproteobacteria</taxon>
        <taxon>Hyphomonadales</taxon>
        <taxon>Hyphomonadaceae</taxon>
        <taxon>Ponticaulis</taxon>
    </lineage>
</organism>
<feature type="coiled-coil region" evidence="3">
    <location>
        <begin position="117"/>
        <end position="182"/>
    </location>
</feature>
<proteinExistence type="inferred from homology"/>
<dbReference type="InterPro" id="IPR058626">
    <property type="entry name" value="MdtA-like_b-barrel"/>
</dbReference>
<dbReference type="Pfam" id="PF25876">
    <property type="entry name" value="HH_MFP_RND"/>
    <property type="match status" value="1"/>
</dbReference>
<dbReference type="Gene3D" id="2.40.50.100">
    <property type="match status" value="1"/>
</dbReference>
<evidence type="ECO:0000259" key="5">
    <source>
        <dbReference type="Pfam" id="PF25876"/>
    </source>
</evidence>
<feature type="domain" description="Multidrug resistance protein MdtA-like alpha-helical hairpin" evidence="5">
    <location>
        <begin position="118"/>
        <end position="185"/>
    </location>
</feature>